<dbReference type="PANTHER" id="PTHR45975:SF2">
    <property type="entry name" value="NUCLEOSOME-REMODELING FACTOR SUBUNIT BPTF"/>
    <property type="match status" value="1"/>
</dbReference>
<keyword evidence="6" id="KW-0103">Bromodomain</keyword>
<feature type="compositionally biased region" description="Polar residues" evidence="10">
    <location>
        <begin position="51"/>
        <end position="66"/>
    </location>
</feature>
<evidence type="ECO:0000256" key="9">
    <source>
        <dbReference type="SAM" id="Coils"/>
    </source>
</evidence>
<dbReference type="Pfam" id="PF15613">
    <property type="entry name" value="WSD"/>
    <property type="match status" value="1"/>
</dbReference>
<proteinExistence type="predicted"/>
<dbReference type="SUPFAM" id="SSF57903">
    <property type="entry name" value="FYVE/PHD zinc finger"/>
    <property type="match status" value="3"/>
</dbReference>
<keyword evidence="2" id="KW-0479">Metal-binding</keyword>
<feature type="compositionally biased region" description="Basic residues" evidence="10">
    <location>
        <begin position="74"/>
        <end position="102"/>
    </location>
</feature>
<feature type="compositionally biased region" description="Low complexity" evidence="10">
    <location>
        <begin position="2564"/>
        <end position="2581"/>
    </location>
</feature>
<feature type="compositionally biased region" description="Low complexity" evidence="10">
    <location>
        <begin position="626"/>
        <end position="640"/>
    </location>
</feature>
<dbReference type="CDD" id="cd15559">
    <property type="entry name" value="PHD1_BPTF"/>
    <property type="match status" value="1"/>
</dbReference>
<evidence type="ECO:0000256" key="4">
    <source>
        <dbReference type="ARBA" id="ARBA00022833"/>
    </source>
</evidence>
<evidence type="ECO:0000256" key="7">
    <source>
        <dbReference type="ARBA" id="ARBA00023163"/>
    </source>
</evidence>
<keyword evidence="8" id="KW-0539">Nucleus</keyword>
<feature type="region of interest" description="Disordered" evidence="10">
    <location>
        <begin position="1786"/>
        <end position="1897"/>
    </location>
</feature>
<feature type="coiled-coil region" evidence="9">
    <location>
        <begin position="1086"/>
        <end position="1113"/>
    </location>
</feature>
<feature type="compositionally biased region" description="Gly residues" evidence="10">
    <location>
        <begin position="1335"/>
        <end position="1345"/>
    </location>
</feature>
<keyword evidence="5" id="KW-0805">Transcription regulation</keyword>
<comment type="subcellular location">
    <subcellularLocation>
        <location evidence="1">Nucleus</location>
    </subcellularLocation>
</comment>
<dbReference type="SMART" id="SM00249">
    <property type="entry name" value="PHD"/>
    <property type="match status" value="3"/>
</dbReference>
<evidence type="ECO:0000256" key="6">
    <source>
        <dbReference type="ARBA" id="ARBA00023117"/>
    </source>
</evidence>
<dbReference type="Pfam" id="PF00628">
    <property type="entry name" value="PHD"/>
    <property type="match status" value="3"/>
</dbReference>
<dbReference type="STRING" id="41427.A0A182IRL5"/>
<evidence type="ECO:0000256" key="2">
    <source>
        <dbReference type="ARBA" id="ARBA00022723"/>
    </source>
</evidence>
<reference evidence="11" key="1">
    <citation type="submission" date="2022-08" db="UniProtKB">
        <authorList>
            <consortium name="EnsemblMetazoa"/>
        </authorList>
    </citation>
    <scope>IDENTIFICATION</scope>
    <source>
        <strain evidence="11">EBRO</strain>
    </source>
</reference>
<feature type="compositionally biased region" description="Basic and acidic residues" evidence="10">
    <location>
        <begin position="130"/>
        <end position="141"/>
    </location>
</feature>
<dbReference type="PROSITE" id="PS00633">
    <property type="entry name" value="BROMODOMAIN_1"/>
    <property type="match status" value="1"/>
</dbReference>
<dbReference type="Gene3D" id="3.30.40.10">
    <property type="entry name" value="Zinc/RING finger domain, C3HC4 (zinc finger)"/>
    <property type="match status" value="3"/>
</dbReference>
<dbReference type="Pfam" id="PF00439">
    <property type="entry name" value="Bromodomain"/>
    <property type="match status" value="1"/>
</dbReference>
<evidence type="ECO:0000256" key="8">
    <source>
        <dbReference type="ARBA" id="ARBA00023242"/>
    </source>
</evidence>
<feature type="region of interest" description="Disordered" evidence="10">
    <location>
        <begin position="1310"/>
        <end position="1391"/>
    </location>
</feature>
<feature type="region of interest" description="Disordered" evidence="10">
    <location>
        <begin position="2314"/>
        <end position="2348"/>
    </location>
</feature>
<organism evidence="11">
    <name type="scientific">Anopheles atroparvus</name>
    <name type="common">European mosquito</name>
    <dbReference type="NCBI Taxonomy" id="41427"/>
    <lineage>
        <taxon>Eukaryota</taxon>
        <taxon>Metazoa</taxon>
        <taxon>Ecdysozoa</taxon>
        <taxon>Arthropoda</taxon>
        <taxon>Hexapoda</taxon>
        <taxon>Insecta</taxon>
        <taxon>Pterygota</taxon>
        <taxon>Neoptera</taxon>
        <taxon>Endopterygota</taxon>
        <taxon>Diptera</taxon>
        <taxon>Nematocera</taxon>
        <taxon>Culicoidea</taxon>
        <taxon>Culicidae</taxon>
        <taxon>Anophelinae</taxon>
        <taxon>Anopheles</taxon>
    </lineage>
</organism>
<dbReference type="CDD" id="cd05509">
    <property type="entry name" value="Bromo_gcn5_like"/>
    <property type="match status" value="1"/>
</dbReference>
<dbReference type="InterPro" id="IPR019786">
    <property type="entry name" value="Zinc_finger_PHD-type_CS"/>
</dbReference>
<feature type="compositionally biased region" description="Basic residues" evidence="10">
    <location>
        <begin position="33"/>
        <end position="44"/>
    </location>
</feature>
<dbReference type="InterPro" id="IPR001965">
    <property type="entry name" value="Znf_PHD"/>
</dbReference>
<feature type="compositionally biased region" description="Polar residues" evidence="10">
    <location>
        <begin position="1677"/>
        <end position="1706"/>
    </location>
</feature>
<feature type="compositionally biased region" description="Low complexity" evidence="10">
    <location>
        <begin position="2767"/>
        <end position="2780"/>
    </location>
</feature>
<dbReference type="PROSITE" id="PS50016">
    <property type="entry name" value="ZF_PHD_2"/>
    <property type="match status" value="3"/>
</dbReference>
<feature type="region of interest" description="Disordered" evidence="10">
    <location>
        <begin position="2638"/>
        <end position="2790"/>
    </location>
</feature>
<name>A0A182IRL5_ANOAO</name>
<dbReference type="Gene3D" id="1.20.920.10">
    <property type="entry name" value="Bromodomain-like"/>
    <property type="match status" value="1"/>
</dbReference>
<dbReference type="InterPro" id="IPR013083">
    <property type="entry name" value="Znf_RING/FYVE/PHD"/>
</dbReference>
<feature type="compositionally biased region" description="Low complexity" evidence="10">
    <location>
        <begin position="1868"/>
        <end position="1885"/>
    </location>
</feature>
<dbReference type="InterPro" id="IPR011011">
    <property type="entry name" value="Znf_FYVE_PHD"/>
</dbReference>
<feature type="compositionally biased region" description="Polar residues" evidence="10">
    <location>
        <begin position="2319"/>
        <end position="2331"/>
    </location>
</feature>
<feature type="compositionally biased region" description="Polar residues" evidence="10">
    <location>
        <begin position="1"/>
        <end position="13"/>
    </location>
</feature>
<evidence type="ECO:0000256" key="3">
    <source>
        <dbReference type="ARBA" id="ARBA00022771"/>
    </source>
</evidence>
<dbReference type="SUPFAM" id="SSF47370">
    <property type="entry name" value="Bromodomain"/>
    <property type="match status" value="1"/>
</dbReference>
<dbReference type="InterPro" id="IPR018359">
    <property type="entry name" value="Bromodomain_CS"/>
</dbReference>
<feature type="region of interest" description="Disordered" evidence="10">
    <location>
        <begin position="2405"/>
        <end position="2593"/>
    </location>
</feature>
<dbReference type="CDD" id="cd15560">
    <property type="entry name" value="PHD2_3_BPTF"/>
    <property type="match status" value="2"/>
</dbReference>
<dbReference type="InterPro" id="IPR001487">
    <property type="entry name" value="Bromodomain"/>
</dbReference>
<feature type="compositionally biased region" description="Polar residues" evidence="10">
    <location>
        <begin position="1844"/>
        <end position="1853"/>
    </location>
</feature>
<evidence type="ECO:0000256" key="10">
    <source>
        <dbReference type="SAM" id="MobiDB-lite"/>
    </source>
</evidence>
<dbReference type="GO" id="GO:0008270">
    <property type="term" value="F:zinc ion binding"/>
    <property type="evidence" value="ECO:0007669"/>
    <property type="project" value="UniProtKB-KW"/>
</dbReference>
<dbReference type="PROSITE" id="PS01359">
    <property type="entry name" value="ZF_PHD_1"/>
    <property type="match status" value="1"/>
</dbReference>
<feature type="compositionally biased region" description="Basic and acidic residues" evidence="10">
    <location>
        <begin position="612"/>
        <end position="625"/>
    </location>
</feature>
<dbReference type="Pfam" id="PF02791">
    <property type="entry name" value="DDT"/>
    <property type="match status" value="1"/>
</dbReference>
<keyword evidence="4" id="KW-0862">Zinc</keyword>
<feature type="region of interest" description="Disordered" evidence="10">
    <location>
        <begin position="1"/>
        <end position="157"/>
    </location>
</feature>
<feature type="compositionally biased region" description="Gly residues" evidence="10">
    <location>
        <begin position="2454"/>
        <end position="2464"/>
    </location>
</feature>
<accession>A0A182IRL5</accession>
<dbReference type="VEuPathDB" id="VectorBase:AATE004161"/>
<dbReference type="PRINTS" id="PR00503">
    <property type="entry name" value="BROMODOMAIN"/>
</dbReference>
<feature type="compositionally biased region" description="Low complexity" evidence="10">
    <location>
        <begin position="2506"/>
        <end position="2516"/>
    </location>
</feature>
<dbReference type="GO" id="GO:0006357">
    <property type="term" value="P:regulation of transcription by RNA polymerase II"/>
    <property type="evidence" value="ECO:0007669"/>
    <property type="project" value="InterPro"/>
</dbReference>
<protein>
    <recommendedName>
        <fullName evidence="12">Nucleosome-remodeling factor subunit NURF301</fullName>
    </recommendedName>
</protein>
<dbReference type="InterPro" id="IPR036427">
    <property type="entry name" value="Bromodomain-like_sf"/>
</dbReference>
<dbReference type="SMART" id="SM00571">
    <property type="entry name" value="DDT"/>
    <property type="match status" value="1"/>
</dbReference>
<feature type="compositionally biased region" description="Low complexity" evidence="10">
    <location>
        <begin position="2655"/>
        <end position="2690"/>
    </location>
</feature>
<dbReference type="InterPro" id="IPR038028">
    <property type="entry name" value="BPTF"/>
</dbReference>
<feature type="compositionally biased region" description="Basic and acidic residues" evidence="10">
    <location>
        <begin position="542"/>
        <end position="557"/>
    </location>
</feature>
<evidence type="ECO:0000256" key="1">
    <source>
        <dbReference type="ARBA" id="ARBA00004123"/>
    </source>
</evidence>
<dbReference type="InterPro" id="IPR028941">
    <property type="entry name" value="WHIM2_dom"/>
</dbReference>
<feature type="region of interest" description="Disordered" evidence="10">
    <location>
        <begin position="806"/>
        <end position="826"/>
    </location>
</feature>
<feature type="compositionally biased region" description="Low complexity" evidence="10">
    <location>
        <begin position="1323"/>
        <end position="1334"/>
    </location>
</feature>
<dbReference type="EnsemblMetazoa" id="AATE004161-RA">
    <property type="protein sequence ID" value="AATE004161-PA.1"/>
    <property type="gene ID" value="AATE004161"/>
</dbReference>
<evidence type="ECO:0000256" key="5">
    <source>
        <dbReference type="ARBA" id="ARBA00023015"/>
    </source>
</evidence>
<feature type="region of interest" description="Disordered" evidence="10">
    <location>
        <begin position="1673"/>
        <end position="1724"/>
    </location>
</feature>
<dbReference type="GO" id="GO:0000978">
    <property type="term" value="F:RNA polymerase II cis-regulatory region sequence-specific DNA binding"/>
    <property type="evidence" value="ECO:0007669"/>
    <property type="project" value="TreeGrafter"/>
</dbReference>
<feature type="compositionally biased region" description="Polar residues" evidence="10">
    <location>
        <begin position="1786"/>
        <end position="1795"/>
    </location>
</feature>
<dbReference type="InterPro" id="IPR019787">
    <property type="entry name" value="Znf_PHD-finger"/>
</dbReference>
<feature type="compositionally biased region" description="Low complexity" evidence="10">
    <location>
        <begin position="2714"/>
        <end position="2732"/>
    </location>
</feature>
<dbReference type="InterPro" id="IPR018501">
    <property type="entry name" value="DDT_dom"/>
</dbReference>
<keyword evidence="7" id="KW-0804">Transcription</keyword>
<dbReference type="PANTHER" id="PTHR45975">
    <property type="entry name" value="NUCLEOSOME-REMODELING FACTOR SUBUNIT BPTF"/>
    <property type="match status" value="1"/>
</dbReference>
<dbReference type="PROSITE" id="PS50014">
    <property type="entry name" value="BROMODOMAIN_2"/>
    <property type="match status" value="1"/>
</dbReference>
<evidence type="ECO:0000313" key="11">
    <source>
        <dbReference type="EnsemblMetazoa" id="AATE004161-PA.1"/>
    </source>
</evidence>
<keyword evidence="9" id="KW-0175">Coiled coil</keyword>
<feature type="region of interest" description="Disordered" evidence="10">
    <location>
        <begin position="533"/>
        <end position="642"/>
    </location>
</feature>
<sequence>MSGRHTNGASSSAPVGKRRGRPPKTATMERPKKFQYHLMKKPKYLCKDSQEGGSTPSESRATSPQGSEESRPSTSRRTKTPKGGTRGRKSTTRGRPSGRGRGGHNNSSTGRKAYSYHESEYHYGSDFGDDSDKSDLYDDSMRSASESEDSLGHESDSDFSMNSFAVGPGGGGGVGGNGTLCLKEPSPDPIWLQDREVPALELPESSNDLLVPTEIVLKCTSIYEIIRRFRHLVRLSPFRFEDFCAAIWSDEQSGLLTELHIMLLKAILREEDSQQTHFGPLDQKDSVNIALYLIDTITWPEVLRSYIESDPALDQSVLKILSTTEYPFVSAEERLRVLQFLTDQFLITSTVRDDMVQEGPIHYDDHCRVCHRLGDLLCCETCPAVFHLECVEPPLENIPNGDWQCNLCKSHKVSGVVDCISSQEKLGMLCRQEMLGYDRQGRKYWFIVRRLFVESEDASQVWYYSTVRQYELLLSKLDPNEYEAELYQQLDEIYREEIVRQMTLTETLTNQHKGSKKSYIEVDNQRIEKLMGQKEASCDEQQPEKDDEKTVEDDGHSSADGGSGGENGENSSKETAIKMEEEEEQNATQQNGGGSKHVTRSKTGSLMPRTFNLDDLKKKSSKDDTGGVSANSGTAAATSTELGNDRLTRQKVSQLSNGTLYFKLGMENGYKTYVNQYTVNPIALNKPQRNEERDKKRHLSHKFSLTQASEFKWLGGGLYATQPQIVTTIRQTLLALEQSISTPFMHHNWNRVRKTWINAIGTCTQAKDFARTMCIFQACLRGVVFASVWHEQLGHTKMYRITSAEREEKKKLEKREKRERDDEEERNRTAVNFVKYSLGLKHQVWKQKGEEYRIHGQWDWVWMGNGRRKKSGPGRMVNEMAQIALPVVLPETGQQKVQKLDIRTYEAFLRCQSVKRENGGEGSSAADAVEFLTDIEALNEELLPKLETIEPFTVPQEYSAEIDVSRALATPHGRVLYPKVCRKCPLLDGLLQRRLNLRDVEALRIKQAKERLDELAAAGADEPPASIIQKSETTTVITVRVLPPSECIEKQLVRIVNSRGQSGGGTGVAAVNLKPHLTAYQQHLRNRQYREKLHVLVNEAQKLRVKYNKLNRLTAQAGTCYSIECCTSNDDSSPSGSCCYSPLCRQKQALRTELHGLLKQMQVMEIQHNARQPTGGSAANAAGAPSAKSILEQELKEAKKETFENLLTNFSVSLFKSLNDDLERSKRTMVDFDEQLLATLTAKAEPKQEESTATPDGQETVKQEVVENPMHTMDALDCGDVVKEEVVCSSETDNATEASMMDVTTTAMVDGSKGVEDSGGVPLNENSNSNSILSEGGGDAIGGSEGRVTRGRGRSRTNKGTDEPPTPMDVSSSGTFTPKEEAASTTKLEPPVVPLVRAPNRRFGLLSRNVKKEEQDEKEQAPDGSFRVYTVSSTKGKVYLKKNLPATAAAAAAHAADAKSKTEGKIPVLGNGKPRYPVVNYFRTKRPGVSSIMVLPRGELIKLAKHGGRLPVTGFHHLAKTNTSVWPYPCSRPLFKTCWLYRSVNLTSLAAVGMQLRILWTCLRWDDMAMKPLTADGKHQVTTESEIMSLELLRHRHVGMFNERLAYLRRKVVIPLELPKTVRAEVQSIRSGLRKRKRAESPQHTEPQVTEEWIDEDKLELWEIKLYGERQEKIAGSSAQPVTRNSTGKLPTGSSSRLNSDASATPSAAGGSVNKSSSAAIGGKASREEINEKMEHQLRLQRAARNQNRAMEVKQDTPKGSGIVHRKILVKNPDGTTKIINQSIVASSTPGRQSPQQQQQQATPKPDGPQKVQIIRGPDGKVSVRGLNPGQQLIQTPDGKLHVLSSNPNSPKQLITRVGQKITKSGPTQQQQGTTNSTNATSTVTSGGGANPSTPAQQPIILNKGVAMRNVIGSPSATSTPQTVKHVVQRQILNKTQQTASPVQVGGQSSVQQIVTSTAGKILINNQGTLQKVITSSGHQLLTTSSPVQKVVTQSNLQQLLQGTLPGQKVIVEPTAAAAAAAAATAGTTSQAPLQTQKVLLATTPGQPTKQILIQNATGVTGAGGAPQQIIINHAGQKVVQQIVATPGQQIMIGGQRIILNSGQKLVSNTPLQIQTQQAVGLQGSDFTPAQSALVQQQVKQQLLRAQESNGRQCVIGPTKIYLAIQPAQNQMAGGMATTATVGGQPPPLAPVQIKHDPGTATPIQIHHQQEEDDSKQPIAMGAESGLMEDGANTIIAPAAAPTVTTISCSNSNSMIVDDGKPRILSNIIINGGNSASIINPLVKKELIQKVSNNLNKQQQKLSQLQGTTNAAALPAETETPSEVATPSDSTNEVKVEPEGDDGDANEGKESFVVTADYIQQTIKNALKQEHLNPEIEEKLLNLQRYQEKQMKTEDRPDRTIALQHNYSNMTGNRSESQSQSSRVRKRTITRPDDDDDEWQMDTPKRARPSKPASGGGGGTGGSVGPSIAAVGTLGTNVVGLRPSRERKLSNNEAQHSGSPGKRRTTTSGSGQCQSSPAGGTPVKLSPGGSMLSSEDRSPTTAAAGPSPGVRNRSVEKRKPAAISHSGSSGSQQQHPPQRQSKLQAQLNRHKEQLKKDMLKKRSHLEKDLQVQIQQELSVEAQSSASSCTAVVRAASASTGVVAPADTKPSSTSALPQLQHEQQQQQQPQPSNPLSSAIAQSVASRRQAQQTGGHNAAADSILDGNELLAPSGGTSSKQATDKSSSISSTTTSTRRKTIATGVHGATASTTCSKRGQKHASPGGSGVSKGAAASGRTTAARGGSGQARRGTKKNSKAQTHCICQTPYDDSKFYVGCDLCNNWFHGDCVGISEAESKKITEYICNECKHARDTQELYCLCRQPYDESQFYICCDKCQDWFHGRCVGILQCEANNIDEYICPNCQMNNAINFANMKTLSLKEFDNLKKLIKQIQQHKSAWPFMEPVDPNEAPDYYRVIKEPMDLQKIEGKIDSKVYQTLSEFIGDMTKIFDNCRYYNPKESPFFRCAESLESFFVQKIKHFREHLIDKNEEAAGGATEVLAGGTLGGESGTTAMEEVVASSTTITA</sequence>
<keyword evidence="3" id="KW-0863">Zinc-finger</keyword>
<feature type="region of interest" description="Disordered" evidence="10">
    <location>
        <begin position="1629"/>
        <end position="1652"/>
    </location>
</feature>
<dbReference type="PROSITE" id="PS50827">
    <property type="entry name" value="DDT"/>
    <property type="match status" value="1"/>
</dbReference>
<evidence type="ECO:0008006" key="12">
    <source>
        <dbReference type="Google" id="ProtNLM"/>
    </source>
</evidence>
<feature type="compositionally biased region" description="Low complexity" evidence="10">
    <location>
        <begin position="1715"/>
        <end position="1724"/>
    </location>
</feature>
<dbReference type="GO" id="GO:0016589">
    <property type="term" value="C:NURF complex"/>
    <property type="evidence" value="ECO:0007669"/>
    <property type="project" value="InterPro"/>
</dbReference>
<dbReference type="SMART" id="SM00297">
    <property type="entry name" value="BROMO"/>
    <property type="match status" value="1"/>
</dbReference>